<accession>A0ABN1NB32</accession>
<feature type="compositionally biased region" description="Low complexity" evidence="1">
    <location>
        <begin position="58"/>
        <end position="83"/>
    </location>
</feature>
<sequence length="121" mass="12685">MILRTGPGPPTRLLRGNTPVRPGTDRRPADGGRPTGHDGRPDLCVRSCAMHTGMALASSPRTDPSRSSPALLPSPSFSPSSPRTGFFAALHAPQTEHFFSIGLIVEEGAQGADSRPSEESA</sequence>
<feature type="region of interest" description="Disordered" evidence="1">
    <location>
        <begin position="1"/>
        <end position="85"/>
    </location>
</feature>
<evidence type="ECO:0000313" key="2">
    <source>
        <dbReference type="EMBL" id="GAA0900627.1"/>
    </source>
</evidence>
<evidence type="ECO:0000256" key="1">
    <source>
        <dbReference type="SAM" id="MobiDB-lite"/>
    </source>
</evidence>
<reference evidence="2 3" key="1">
    <citation type="journal article" date="2019" name="Int. J. Syst. Evol. Microbiol.">
        <title>The Global Catalogue of Microorganisms (GCM) 10K type strain sequencing project: providing services to taxonomists for standard genome sequencing and annotation.</title>
        <authorList>
            <consortium name="The Broad Institute Genomics Platform"/>
            <consortium name="The Broad Institute Genome Sequencing Center for Infectious Disease"/>
            <person name="Wu L."/>
            <person name="Ma J."/>
        </authorList>
    </citation>
    <scope>NUCLEOTIDE SEQUENCE [LARGE SCALE GENOMIC DNA]</scope>
    <source>
        <strain evidence="2 3">JCM 10673</strain>
    </source>
</reference>
<name>A0ABN1NB32_9ACTN</name>
<protein>
    <submittedName>
        <fullName evidence="2">Uncharacterized protein</fullName>
    </submittedName>
</protein>
<dbReference type="Proteomes" id="UP001501005">
    <property type="component" value="Unassembled WGS sequence"/>
</dbReference>
<keyword evidence="3" id="KW-1185">Reference proteome</keyword>
<proteinExistence type="predicted"/>
<organism evidence="2 3">
    <name type="scientific">Streptomyces thermoalcalitolerans</name>
    <dbReference type="NCBI Taxonomy" id="65605"/>
    <lineage>
        <taxon>Bacteria</taxon>
        <taxon>Bacillati</taxon>
        <taxon>Actinomycetota</taxon>
        <taxon>Actinomycetes</taxon>
        <taxon>Kitasatosporales</taxon>
        <taxon>Streptomycetaceae</taxon>
        <taxon>Streptomyces</taxon>
    </lineage>
</organism>
<evidence type="ECO:0000313" key="3">
    <source>
        <dbReference type="Proteomes" id="UP001501005"/>
    </source>
</evidence>
<comment type="caution">
    <text evidence="2">The sequence shown here is derived from an EMBL/GenBank/DDBJ whole genome shotgun (WGS) entry which is preliminary data.</text>
</comment>
<feature type="compositionally biased region" description="Basic and acidic residues" evidence="1">
    <location>
        <begin position="23"/>
        <end position="43"/>
    </location>
</feature>
<gene>
    <name evidence="2" type="ORF">GCM10009549_00570</name>
</gene>
<dbReference type="EMBL" id="BAAAHG010000001">
    <property type="protein sequence ID" value="GAA0900627.1"/>
    <property type="molecule type" value="Genomic_DNA"/>
</dbReference>